<gene>
    <name evidence="10" type="ORF">DWE98_13210</name>
</gene>
<feature type="transmembrane region" description="Helical" evidence="9">
    <location>
        <begin position="343"/>
        <end position="365"/>
    </location>
</feature>
<comment type="caution">
    <text evidence="10">The sequence shown here is derived from an EMBL/GenBank/DDBJ whole genome shotgun (WGS) entry which is preliminary data.</text>
</comment>
<evidence type="ECO:0000256" key="5">
    <source>
        <dbReference type="ARBA" id="ARBA00022970"/>
    </source>
</evidence>
<dbReference type="PANTHER" id="PTHR11795:SF445">
    <property type="entry name" value="AMINO ACID ABC TRANSPORTER PERMEASE PROTEIN"/>
    <property type="match status" value="1"/>
</dbReference>
<dbReference type="CDD" id="cd06582">
    <property type="entry name" value="TM_PBP1_LivH_like"/>
    <property type="match status" value="1"/>
</dbReference>
<sequence>MRPALLLLILFGLALAGCGGRFDTDQTRLCRQAIPPLNPPGARITIERDTTGPRANALRILYKVEAGSTLARTRYIDCLFAGEGIGSQRGALIGVATDGRPMNDASFYLLRRFYLENREEPAPDPGSTRLEDLPEIPFGLAYGLQQALSALPSAAVYALLASAYALIYGLTGRIILSFGEFAALGALASVVGVALLVSASLSTPISGLVIAFAVAMAVSAFHGFAMGRFVLRHMQRANGQQVLIATIGLAIGLSEYLRLAQGPDLRWLPPVFNEPWALARAEGFVVTATPVGLGLAAFGLALTLGLVLLIRYSGYGRAWRAVSDDERTASLFGVDARAVHDKALILACAACGAAGVIVTVIYGGMGFAGGFTLGLKALVAAILGGIGSVSGACLGALSIALFEALWSSTMPLEQRDIAVYSLLAVVLILRPGGFFGEAELTPRQV</sequence>
<evidence type="ECO:0000256" key="1">
    <source>
        <dbReference type="ARBA" id="ARBA00004651"/>
    </source>
</evidence>
<feature type="transmembrane region" description="Helical" evidence="9">
    <location>
        <begin position="377"/>
        <end position="405"/>
    </location>
</feature>
<keyword evidence="3" id="KW-1003">Cell membrane</keyword>
<dbReference type="InterPro" id="IPR052157">
    <property type="entry name" value="BCAA_transport_permease"/>
</dbReference>
<dbReference type="PANTHER" id="PTHR11795">
    <property type="entry name" value="BRANCHED-CHAIN AMINO ACID TRANSPORT SYSTEM PERMEASE PROTEIN LIVH"/>
    <property type="match status" value="1"/>
</dbReference>
<organism evidence="10 11">
    <name type="scientific">Bosea caraganae</name>
    <dbReference type="NCBI Taxonomy" id="2763117"/>
    <lineage>
        <taxon>Bacteria</taxon>
        <taxon>Pseudomonadati</taxon>
        <taxon>Pseudomonadota</taxon>
        <taxon>Alphaproteobacteria</taxon>
        <taxon>Hyphomicrobiales</taxon>
        <taxon>Boseaceae</taxon>
        <taxon>Bosea</taxon>
    </lineage>
</organism>
<evidence type="ECO:0000256" key="4">
    <source>
        <dbReference type="ARBA" id="ARBA00022692"/>
    </source>
</evidence>
<name>A0A370L5V9_9HYPH</name>
<keyword evidence="7 9" id="KW-0472">Membrane</keyword>
<dbReference type="GO" id="GO:0022857">
    <property type="term" value="F:transmembrane transporter activity"/>
    <property type="evidence" value="ECO:0007669"/>
    <property type="project" value="InterPro"/>
</dbReference>
<keyword evidence="6 9" id="KW-1133">Transmembrane helix</keyword>
<feature type="transmembrane region" description="Helical" evidence="9">
    <location>
        <begin position="207"/>
        <end position="230"/>
    </location>
</feature>
<comment type="subcellular location">
    <subcellularLocation>
        <location evidence="1">Cell membrane</location>
        <topology evidence="1">Multi-pass membrane protein</topology>
    </subcellularLocation>
</comment>
<feature type="transmembrane region" description="Helical" evidence="9">
    <location>
        <begin position="150"/>
        <end position="169"/>
    </location>
</feature>
<evidence type="ECO:0000256" key="3">
    <source>
        <dbReference type="ARBA" id="ARBA00022475"/>
    </source>
</evidence>
<dbReference type="RefSeq" id="WP_114829730.1">
    <property type="nucleotide sequence ID" value="NZ_QQTO01000033.1"/>
</dbReference>
<proteinExistence type="inferred from homology"/>
<keyword evidence="4 9" id="KW-0812">Transmembrane</keyword>
<evidence type="ECO:0000256" key="2">
    <source>
        <dbReference type="ARBA" id="ARBA00022448"/>
    </source>
</evidence>
<feature type="transmembrane region" description="Helical" evidence="9">
    <location>
        <begin position="181"/>
        <end position="201"/>
    </location>
</feature>
<keyword evidence="11" id="KW-1185">Reference proteome</keyword>
<dbReference type="InterPro" id="IPR001851">
    <property type="entry name" value="ABC_transp_permease"/>
</dbReference>
<evidence type="ECO:0000256" key="9">
    <source>
        <dbReference type="SAM" id="Phobius"/>
    </source>
</evidence>
<dbReference type="Proteomes" id="UP000255207">
    <property type="component" value="Unassembled WGS sequence"/>
</dbReference>
<dbReference type="PROSITE" id="PS51257">
    <property type="entry name" value="PROKAR_LIPOPROTEIN"/>
    <property type="match status" value="1"/>
</dbReference>
<dbReference type="EMBL" id="QQTP01000006">
    <property type="protein sequence ID" value="RDJ24634.1"/>
    <property type="molecule type" value="Genomic_DNA"/>
</dbReference>
<evidence type="ECO:0000313" key="10">
    <source>
        <dbReference type="EMBL" id="RDJ24634.1"/>
    </source>
</evidence>
<dbReference type="OrthoDB" id="9811695at2"/>
<evidence type="ECO:0000313" key="11">
    <source>
        <dbReference type="Proteomes" id="UP000255207"/>
    </source>
</evidence>
<feature type="transmembrane region" description="Helical" evidence="9">
    <location>
        <begin position="242"/>
        <end position="259"/>
    </location>
</feature>
<keyword evidence="2" id="KW-0813">Transport</keyword>
<protein>
    <submittedName>
        <fullName evidence="10">Branched-chain amino acid ABC transporter permease</fullName>
    </submittedName>
</protein>
<accession>A0A370L5V9</accession>
<dbReference type="GO" id="GO:0006865">
    <property type="term" value="P:amino acid transport"/>
    <property type="evidence" value="ECO:0007669"/>
    <property type="project" value="UniProtKB-KW"/>
</dbReference>
<dbReference type="AlphaFoldDB" id="A0A370L5V9"/>
<reference evidence="11" key="1">
    <citation type="submission" date="2018-07" db="EMBL/GenBank/DDBJ databases">
        <authorList>
            <person name="Safronova V.I."/>
            <person name="Chirak E.R."/>
            <person name="Sazanova A.L."/>
        </authorList>
    </citation>
    <scope>NUCLEOTIDE SEQUENCE [LARGE SCALE GENOMIC DNA]</scope>
    <source>
        <strain evidence="11">RCAM04685</strain>
    </source>
</reference>
<dbReference type="GO" id="GO:0005886">
    <property type="term" value="C:plasma membrane"/>
    <property type="evidence" value="ECO:0007669"/>
    <property type="project" value="UniProtKB-SubCell"/>
</dbReference>
<evidence type="ECO:0000256" key="6">
    <source>
        <dbReference type="ARBA" id="ARBA00022989"/>
    </source>
</evidence>
<feature type="transmembrane region" description="Helical" evidence="9">
    <location>
        <begin position="284"/>
        <end position="310"/>
    </location>
</feature>
<comment type="similarity">
    <text evidence="8">Belongs to the binding-protein-dependent transport system permease family. LivHM subfamily.</text>
</comment>
<keyword evidence="5" id="KW-0029">Amino-acid transport</keyword>
<dbReference type="Pfam" id="PF02653">
    <property type="entry name" value="BPD_transp_2"/>
    <property type="match status" value="1"/>
</dbReference>
<evidence type="ECO:0000256" key="8">
    <source>
        <dbReference type="ARBA" id="ARBA00037998"/>
    </source>
</evidence>
<evidence type="ECO:0000256" key="7">
    <source>
        <dbReference type="ARBA" id="ARBA00023136"/>
    </source>
</evidence>